<feature type="transmembrane region" description="Helical" evidence="1">
    <location>
        <begin position="116"/>
        <end position="139"/>
    </location>
</feature>
<feature type="transmembrane region" description="Helical" evidence="1">
    <location>
        <begin position="409"/>
        <end position="431"/>
    </location>
</feature>
<keyword evidence="1" id="KW-0472">Membrane</keyword>
<feature type="transmembrane region" description="Helical" evidence="1">
    <location>
        <begin position="270"/>
        <end position="289"/>
    </location>
</feature>
<dbReference type="GO" id="GO:0016020">
    <property type="term" value="C:membrane"/>
    <property type="evidence" value="ECO:0007669"/>
    <property type="project" value="InterPro"/>
</dbReference>
<dbReference type="Proteomes" id="UP000290909">
    <property type="component" value="Chromosome"/>
</dbReference>
<dbReference type="STRING" id="1408416.GCA_000702765_01157"/>
<evidence type="ECO:0000256" key="1">
    <source>
        <dbReference type="SAM" id="Phobius"/>
    </source>
</evidence>
<dbReference type="EMBL" id="LR215050">
    <property type="protein sequence ID" value="VEU82331.1"/>
    <property type="molecule type" value="Genomic_DNA"/>
</dbReference>
<feature type="transmembrane region" description="Helical" evidence="1">
    <location>
        <begin position="341"/>
        <end position="362"/>
    </location>
</feature>
<feature type="transmembrane region" description="Helical" evidence="1">
    <location>
        <begin position="243"/>
        <end position="264"/>
    </location>
</feature>
<accession>A0A449BIN5</accession>
<feature type="transmembrane region" description="Helical" evidence="1">
    <location>
        <begin position="12"/>
        <end position="30"/>
    </location>
</feature>
<feature type="transmembrane region" description="Helical" evidence="1">
    <location>
        <begin position="179"/>
        <end position="200"/>
    </location>
</feature>
<feature type="transmembrane region" description="Helical" evidence="1">
    <location>
        <begin position="42"/>
        <end position="60"/>
    </location>
</feature>
<evidence type="ECO:0000313" key="3">
    <source>
        <dbReference type="Proteomes" id="UP000290909"/>
    </source>
</evidence>
<keyword evidence="1" id="KW-1133">Transmembrane helix</keyword>
<dbReference type="RefSeq" id="WP_035369774.1">
    <property type="nucleotide sequence ID" value="NZ_LR215050.1"/>
</dbReference>
<gene>
    <name evidence="2" type="ORF">NCTC10172_00341</name>
</gene>
<proteinExistence type="predicted"/>
<name>A0A449BIN5_9MOLU</name>
<keyword evidence="1" id="KW-0812">Transmembrane</keyword>
<dbReference type="Pfam" id="PF03616">
    <property type="entry name" value="Glt_symporter"/>
    <property type="match status" value="1"/>
</dbReference>
<feature type="transmembrane region" description="Helical" evidence="1">
    <location>
        <begin position="72"/>
        <end position="95"/>
    </location>
</feature>
<protein>
    <submittedName>
        <fullName evidence="2">Sodium/glutamate symporter</fullName>
    </submittedName>
</protein>
<dbReference type="AlphaFoldDB" id="A0A449BIN5"/>
<keyword evidence="3" id="KW-1185">Reference proteome</keyword>
<feature type="transmembrane region" description="Helical" evidence="1">
    <location>
        <begin position="437"/>
        <end position="457"/>
    </location>
</feature>
<feature type="transmembrane region" description="Helical" evidence="1">
    <location>
        <begin position="310"/>
        <end position="329"/>
    </location>
</feature>
<dbReference type="GO" id="GO:0015813">
    <property type="term" value="P:L-glutamate transmembrane transport"/>
    <property type="evidence" value="ECO:0007669"/>
    <property type="project" value="InterPro"/>
</dbReference>
<dbReference type="PANTHER" id="PTHR36178">
    <property type="entry name" value="SLR0625 PROTEIN"/>
    <property type="match status" value="1"/>
</dbReference>
<organism evidence="2 3">
    <name type="scientific">Acholeplasma hippikon</name>
    <dbReference type="NCBI Taxonomy" id="264636"/>
    <lineage>
        <taxon>Bacteria</taxon>
        <taxon>Bacillati</taxon>
        <taxon>Mycoplasmatota</taxon>
        <taxon>Mollicutes</taxon>
        <taxon>Acholeplasmatales</taxon>
        <taxon>Acholeplasmataceae</taxon>
        <taxon>Acholeplasma</taxon>
    </lineage>
</organism>
<dbReference type="PANTHER" id="PTHR36178:SF1">
    <property type="entry name" value="SODIUM_GLUTAMATE SYMPORTER"/>
    <property type="match status" value="1"/>
</dbReference>
<evidence type="ECO:0000313" key="2">
    <source>
        <dbReference type="EMBL" id="VEU82331.1"/>
    </source>
</evidence>
<sequence>MENFINSDYSSWSLVVEFGIIAFTLILGNILRRKVKFLRDMLFPTSIIAGFIGLFLKFLIYQFDIKISGQHILTNGLLEAITYHTIALGFIAMGLKSVKQESTNKLKGRPFKTGLLIVNTYLLQGIIGILITVGFSLIYSNIAPYGGLLLPMGFGQGPGQANNIGLIFESNGFINGQTFGLAIATLGTLWACVAGIFYINRRAKEGKLKRSSEEKVQVLKNSDIESSDEIPVSEAIDKMSIQLIFVMAVYAMTFIFINFITNLIGPSSDISRLIWGFNFIFGMLFAMVFKSILNFLRKTRLMKRKYTNEYLLNRITGVVFDFMIVASIMSIKLETFNDTGLWVTLLVMTTVCGLITYFYLLFVTKRVYPDYQNQAFASLFGNLTGTASNGIALLREIDPNFETPAADDLVTGSSTAIMFGAPILLITAVIYRPEWYWLWGSVLLMMIFFAIFNYFMLRKDKVK</sequence>
<dbReference type="KEGG" id="ahk:NCTC10172_00341"/>
<dbReference type="InterPro" id="IPR004445">
    <property type="entry name" value="GltS"/>
</dbReference>
<reference evidence="2 3" key="1">
    <citation type="submission" date="2019-01" db="EMBL/GenBank/DDBJ databases">
        <authorList>
            <consortium name="Pathogen Informatics"/>
        </authorList>
    </citation>
    <scope>NUCLEOTIDE SEQUENCE [LARGE SCALE GENOMIC DNA]</scope>
    <source>
        <strain evidence="2 3">NCTC10172</strain>
    </source>
</reference>
<dbReference type="GO" id="GO:0015501">
    <property type="term" value="F:glutamate:sodium symporter activity"/>
    <property type="evidence" value="ECO:0007669"/>
    <property type="project" value="InterPro"/>
</dbReference>